<dbReference type="AlphaFoldDB" id="A0A1E7F7I5"/>
<keyword evidence="3" id="KW-1185">Reference proteome</keyword>
<protein>
    <submittedName>
        <fullName evidence="2">Uncharacterized protein</fullName>
    </submittedName>
</protein>
<accession>A0A1E7F7I5</accession>
<dbReference type="InterPro" id="IPR036770">
    <property type="entry name" value="Ankyrin_rpt-contain_sf"/>
</dbReference>
<dbReference type="Proteomes" id="UP000095751">
    <property type="component" value="Unassembled WGS sequence"/>
</dbReference>
<evidence type="ECO:0000256" key="1">
    <source>
        <dbReference type="SAM" id="MobiDB-lite"/>
    </source>
</evidence>
<organism evidence="2 3">
    <name type="scientific">Fragilariopsis cylindrus CCMP1102</name>
    <dbReference type="NCBI Taxonomy" id="635003"/>
    <lineage>
        <taxon>Eukaryota</taxon>
        <taxon>Sar</taxon>
        <taxon>Stramenopiles</taxon>
        <taxon>Ochrophyta</taxon>
        <taxon>Bacillariophyta</taxon>
        <taxon>Bacillariophyceae</taxon>
        <taxon>Bacillariophycidae</taxon>
        <taxon>Bacillariales</taxon>
        <taxon>Bacillariaceae</taxon>
        <taxon>Fragilariopsis</taxon>
    </lineage>
</organism>
<proteinExistence type="predicted"/>
<reference evidence="2 3" key="1">
    <citation type="submission" date="2016-09" db="EMBL/GenBank/DDBJ databases">
        <title>Extensive genetic diversity and differential bi-allelic expression allows diatom success in the polar Southern Ocean.</title>
        <authorList>
            <consortium name="DOE Joint Genome Institute"/>
            <person name="Mock T."/>
            <person name="Otillar R.P."/>
            <person name="Strauss J."/>
            <person name="Dupont C."/>
            <person name="Frickenhaus S."/>
            <person name="Maumus F."/>
            <person name="Mcmullan M."/>
            <person name="Sanges R."/>
            <person name="Schmutz J."/>
            <person name="Toseland A."/>
            <person name="Valas R."/>
            <person name="Veluchamy A."/>
            <person name="Ward B.J."/>
            <person name="Allen A."/>
            <person name="Barry K."/>
            <person name="Falciatore A."/>
            <person name="Ferrante M."/>
            <person name="Fortunato A.E."/>
            <person name="Gloeckner G."/>
            <person name="Gruber A."/>
            <person name="Hipkin R."/>
            <person name="Janech M."/>
            <person name="Kroth P."/>
            <person name="Leese F."/>
            <person name="Lindquist E."/>
            <person name="Lyon B.R."/>
            <person name="Martin J."/>
            <person name="Mayer C."/>
            <person name="Parker M."/>
            <person name="Quesneville H."/>
            <person name="Raymond J."/>
            <person name="Uhlig C."/>
            <person name="Valentin K.U."/>
            <person name="Worden A.Z."/>
            <person name="Armbrust E.V."/>
            <person name="Bowler C."/>
            <person name="Green B."/>
            <person name="Moulton V."/>
            <person name="Van Oosterhout C."/>
            <person name="Grigoriev I."/>
        </authorList>
    </citation>
    <scope>NUCLEOTIDE SEQUENCE [LARGE SCALE GENOMIC DNA]</scope>
    <source>
        <strain evidence="2 3">CCMP1102</strain>
    </source>
</reference>
<dbReference type="Gene3D" id="1.25.40.20">
    <property type="entry name" value="Ankyrin repeat-containing domain"/>
    <property type="match status" value="1"/>
</dbReference>
<name>A0A1E7F7I5_9STRA</name>
<feature type="region of interest" description="Disordered" evidence="1">
    <location>
        <begin position="1"/>
        <end position="46"/>
    </location>
</feature>
<dbReference type="InParanoid" id="A0A1E7F7I5"/>
<sequence length="461" mass="52049">MDDSDSNSDSDSDSDDEQSLLEEDSDSDSDSDDEQSLSEEEQIAAAAAAEERRLELISLLQRKGKFHARARNKIDELVEEFLTKTKNDIHDMLCDNRVEADDYGGLDSNRDTEDEVETAIRFFPDVLTRKGGHNNSFPPIYLLSFAQKVRGGWLCNVKAVSFIPLVAEVAIELGLFEEQYRGALLCNLMFTDQNEAADGKYVQVLLRLRKMGLLKKEDIQRHRLLIKLCYEYLMYFPEKRFRFLVECDPNALTQTDEQFGYLPLHRLAQNSSIQGFHTTFEYGILYYPIKKGISLIFKKNINNRTPFQIACNKYGDEEVMRVIEDTLIRYSSSDNNTPPLNVMEALITAAIDENVHLDCGYFLLRREADVLVRLLSSSSSAAAAAASVSLTPGSNGTIITSIKSKCNNNSNSNKNDIKYDSSSNNSSSSIDNDDSNVDDNLIATTDSKKRKRKQKVRGDHR</sequence>
<feature type="compositionally biased region" description="Basic residues" evidence="1">
    <location>
        <begin position="448"/>
        <end position="461"/>
    </location>
</feature>
<gene>
    <name evidence="2" type="ORF">FRACYDRAFT_242418</name>
</gene>
<evidence type="ECO:0000313" key="3">
    <source>
        <dbReference type="Proteomes" id="UP000095751"/>
    </source>
</evidence>
<feature type="compositionally biased region" description="Low complexity" evidence="1">
    <location>
        <begin position="410"/>
        <end position="430"/>
    </location>
</feature>
<feature type="compositionally biased region" description="Acidic residues" evidence="1">
    <location>
        <begin position="1"/>
        <end position="42"/>
    </location>
</feature>
<feature type="region of interest" description="Disordered" evidence="1">
    <location>
        <begin position="410"/>
        <end position="461"/>
    </location>
</feature>
<evidence type="ECO:0000313" key="2">
    <source>
        <dbReference type="EMBL" id="OEU14064.1"/>
    </source>
</evidence>
<dbReference type="EMBL" id="KV784361">
    <property type="protein sequence ID" value="OEU14064.1"/>
    <property type="molecule type" value="Genomic_DNA"/>
</dbReference>
<dbReference type="KEGG" id="fcy:FRACYDRAFT_242418"/>